<dbReference type="PROSITE" id="PS51194">
    <property type="entry name" value="HELICASE_CTER"/>
    <property type="match status" value="1"/>
</dbReference>
<evidence type="ECO:0000256" key="2">
    <source>
        <dbReference type="ARBA" id="ARBA00022801"/>
    </source>
</evidence>
<feature type="domain" description="Helicase C-terminal" evidence="3">
    <location>
        <begin position="92"/>
        <end position="225"/>
    </location>
</feature>
<dbReference type="Proteomes" id="UP001333110">
    <property type="component" value="Unassembled WGS sequence"/>
</dbReference>
<dbReference type="SUPFAM" id="SSF52540">
    <property type="entry name" value="P-loop containing nucleoside triphosphate hydrolases"/>
    <property type="match status" value="1"/>
</dbReference>
<organism evidence="4 5">
    <name type="scientific">Mycteria americana</name>
    <name type="common">Wood stork</name>
    <dbReference type="NCBI Taxonomy" id="33587"/>
    <lineage>
        <taxon>Eukaryota</taxon>
        <taxon>Metazoa</taxon>
        <taxon>Chordata</taxon>
        <taxon>Craniata</taxon>
        <taxon>Vertebrata</taxon>
        <taxon>Euteleostomi</taxon>
        <taxon>Archelosauria</taxon>
        <taxon>Archosauria</taxon>
        <taxon>Dinosauria</taxon>
        <taxon>Saurischia</taxon>
        <taxon>Theropoda</taxon>
        <taxon>Coelurosauria</taxon>
        <taxon>Aves</taxon>
        <taxon>Neognathae</taxon>
        <taxon>Neoaves</taxon>
        <taxon>Aequornithes</taxon>
        <taxon>Ciconiiformes</taxon>
        <taxon>Ciconiidae</taxon>
        <taxon>Mycteria</taxon>
    </lineage>
</organism>
<dbReference type="InterPro" id="IPR001650">
    <property type="entry name" value="Helicase_C-like"/>
</dbReference>
<evidence type="ECO:0000259" key="3">
    <source>
        <dbReference type="PROSITE" id="PS51194"/>
    </source>
</evidence>
<accession>A0AAN7MPP6</accession>
<sequence length="225" mass="25356">MLSSMKSCWRPVTSQHWDQYCLMTSFMTWMMGQSEPSAKGPQQEEKWADRNLMQFNKGKCQVLHLGRNNPMHQHRLGTDQLESSFAEKDLGVLVDTKLNMSQQCALVAENTKRCCYRQRCKKIKQAEGQIKLISTTKSEDRAALLKKFNEPGSQYFIFLLSTRAGGLGLNLQAADTVIIFDSDWNPHQCLHSREAFDFSYSAPPMSRLGVGKKLGGGTAGRADPD</sequence>
<dbReference type="SMART" id="SM00490">
    <property type="entry name" value="HELICc"/>
    <property type="match status" value="1"/>
</dbReference>
<reference evidence="4 5" key="1">
    <citation type="journal article" date="2023" name="J. Hered.">
        <title>Chromosome-level genome of the wood stork (Mycteria americana) provides insight into avian chromosome evolution.</title>
        <authorList>
            <person name="Flamio R. Jr."/>
            <person name="Ramstad K.M."/>
        </authorList>
    </citation>
    <scope>NUCLEOTIDE SEQUENCE [LARGE SCALE GENOMIC DNA]</scope>
    <source>
        <strain evidence="4">JAX WOST 10</strain>
    </source>
</reference>
<dbReference type="AlphaFoldDB" id="A0AAN7MPP6"/>
<dbReference type="PANTHER" id="PTHR10799">
    <property type="entry name" value="SNF2/RAD54 HELICASE FAMILY"/>
    <property type="match status" value="1"/>
</dbReference>
<proteinExistence type="inferred from homology"/>
<evidence type="ECO:0000313" key="5">
    <source>
        <dbReference type="Proteomes" id="UP001333110"/>
    </source>
</evidence>
<comment type="caution">
    <text evidence="4">The sequence shown here is derived from an EMBL/GenBank/DDBJ whole genome shotgun (WGS) entry which is preliminary data.</text>
</comment>
<dbReference type="InterPro" id="IPR027417">
    <property type="entry name" value="P-loop_NTPase"/>
</dbReference>
<name>A0AAN7MPP6_MYCAM</name>
<dbReference type="Pfam" id="PF00271">
    <property type="entry name" value="Helicase_C"/>
    <property type="match status" value="1"/>
</dbReference>
<dbReference type="EMBL" id="JAUNZN010000018">
    <property type="protein sequence ID" value="KAK4811095.1"/>
    <property type="molecule type" value="Genomic_DNA"/>
</dbReference>
<evidence type="ECO:0000256" key="1">
    <source>
        <dbReference type="ARBA" id="ARBA00007025"/>
    </source>
</evidence>
<dbReference type="CDD" id="cd18793">
    <property type="entry name" value="SF2_C_SNF"/>
    <property type="match status" value="1"/>
</dbReference>
<dbReference type="Gene3D" id="3.40.50.300">
    <property type="entry name" value="P-loop containing nucleotide triphosphate hydrolases"/>
    <property type="match status" value="1"/>
</dbReference>
<keyword evidence="5" id="KW-1185">Reference proteome</keyword>
<evidence type="ECO:0000313" key="4">
    <source>
        <dbReference type="EMBL" id="KAK4811095.1"/>
    </source>
</evidence>
<dbReference type="GO" id="GO:0016787">
    <property type="term" value="F:hydrolase activity"/>
    <property type="evidence" value="ECO:0007669"/>
    <property type="project" value="UniProtKB-KW"/>
</dbReference>
<keyword evidence="2" id="KW-0378">Hydrolase</keyword>
<protein>
    <recommendedName>
        <fullName evidence="3">Helicase C-terminal domain-containing protein</fullName>
    </recommendedName>
</protein>
<comment type="similarity">
    <text evidence="1">Belongs to the SNF2/RAD54 helicase family.</text>
</comment>
<dbReference type="InterPro" id="IPR049730">
    <property type="entry name" value="SNF2/RAD54-like_C"/>
</dbReference>
<gene>
    <name evidence="4" type="ORF">QYF61_016381</name>
</gene>